<dbReference type="Gene3D" id="3.30.460.80">
    <property type="entry name" value="NADH:ubiquinone oxidoreductase, 30kDa subunit"/>
    <property type="match status" value="1"/>
</dbReference>
<evidence type="ECO:0000259" key="6">
    <source>
        <dbReference type="Pfam" id="PF00329"/>
    </source>
</evidence>
<dbReference type="AlphaFoldDB" id="A0A5A8F2I2"/>
<dbReference type="Pfam" id="PF00329">
    <property type="entry name" value="Complex1_30kDa"/>
    <property type="match status" value="1"/>
</dbReference>
<dbReference type="SUPFAM" id="SSF143243">
    <property type="entry name" value="Nqo5-like"/>
    <property type="match status" value="1"/>
</dbReference>
<evidence type="ECO:0000256" key="1">
    <source>
        <dbReference type="ARBA" id="ARBA00007569"/>
    </source>
</evidence>
<dbReference type="NCBIfam" id="TIGR01961">
    <property type="entry name" value="NuoC_fam"/>
    <property type="match status" value="1"/>
</dbReference>
<evidence type="ECO:0000256" key="4">
    <source>
        <dbReference type="RuleBase" id="RU003456"/>
    </source>
</evidence>
<keyword evidence="3 4" id="KW-0520">NAD</keyword>
<protein>
    <recommendedName>
        <fullName evidence="3">NADH-quinone oxidoreductase subunit C</fullName>
        <ecNumber evidence="3">7.1.1.-</ecNumber>
    </recommendedName>
    <alternativeName>
        <fullName evidence="3">NADH dehydrogenase I subunit C</fullName>
    </alternativeName>
    <alternativeName>
        <fullName evidence="3">NDH-1 subunit C</fullName>
    </alternativeName>
</protein>
<dbReference type="GO" id="GO:0050136">
    <property type="term" value="F:NADH dehydrogenase (quinone) (non-electrogenic) activity"/>
    <property type="evidence" value="ECO:0007669"/>
    <property type="project" value="UniProtKB-UniRule"/>
</dbReference>
<comment type="catalytic activity">
    <reaction evidence="3 5">
        <text>a quinone + NADH + 5 H(+)(in) = a quinol + NAD(+) + 4 H(+)(out)</text>
        <dbReference type="Rhea" id="RHEA:57888"/>
        <dbReference type="ChEBI" id="CHEBI:15378"/>
        <dbReference type="ChEBI" id="CHEBI:24646"/>
        <dbReference type="ChEBI" id="CHEBI:57540"/>
        <dbReference type="ChEBI" id="CHEBI:57945"/>
        <dbReference type="ChEBI" id="CHEBI:132124"/>
    </reaction>
</comment>
<keyword evidence="8" id="KW-1185">Reference proteome</keyword>
<dbReference type="HAMAP" id="MF_01357">
    <property type="entry name" value="NDH1_NuoC"/>
    <property type="match status" value="1"/>
</dbReference>
<gene>
    <name evidence="3" type="primary">nuoC</name>
    <name evidence="7" type="ORF">FHQ18_08125</name>
</gene>
<keyword evidence="2 3" id="KW-0813">Transport</keyword>
<comment type="subcellular location">
    <subcellularLocation>
        <location evidence="3">Cell membrane</location>
        <topology evidence="3">Peripheral membrane protein</topology>
        <orientation evidence="3">Cytoplasmic side</orientation>
    </subcellularLocation>
</comment>
<dbReference type="OrthoDB" id="9803286at2"/>
<sequence length="168" mass="20365">MRWDMTFNEIVQYFNEKYPGKVSGKVEFKCNFLQVDKSFFKDVLKELKEKFSFKYIVDIVATHWPDRDMKFDVVYNLYSIENNIRVFVKVMIPDEKIETVTDIWKGANFMEREQYDLVGVIFEGHPDLRRILLPDFFEGHPLRKDFPLKERKWFNKVDEQNLGIRFTK</sequence>
<keyword evidence="3" id="KW-0472">Membrane</keyword>
<dbReference type="PANTHER" id="PTHR10884:SF14">
    <property type="entry name" value="NADH DEHYDROGENASE [UBIQUINONE] IRON-SULFUR PROTEIN 3, MITOCHONDRIAL"/>
    <property type="match status" value="1"/>
</dbReference>
<dbReference type="Proteomes" id="UP000322876">
    <property type="component" value="Unassembled WGS sequence"/>
</dbReference>
<evidence type="ECO:0000313" key="7">
    <source>
        <dbReference type="EMBL" id="KAA0257699.1"/>
    </source>
</evidence>
<evidence type="ECO:0000256" key="3">
    <source>
        <dbReference type="HAMAP-Rule" id="MF_01357"/>
    </source>
</evidence>
<name>A0A5A8F2I2_9BACT</name>
<dbReference type="InterPro" id="IPR010218">
    <property type="entry name" value="NADH_DH_suC"/>
</dbReference>
<evidence type="ECO:0000256" key="2">
    <source>
        <dbReference type="ARBA" id="ARBA00022448"/>
    </source>
</evidence>
<dbReference type="InterPro" id="IPR001268">
    <property type="entry name" value="NADH_UbQ_OxRdtase_30kDa_su"/>
</dbReference>
<dbReference type="GO" id="GO:0008137">
    <property type="term" value="F:NADH dehydrogenase (ubiquinone) activity"/>
    <property type="evidence" value="ECO:0007669"/>
    <property type="project" value="InterPro"/>
</dbReference>
<dbReference type="EMBL" id="VFJB01000006">
    <property type="protein sequence ID" value="KAA0257699.1"/>
    <property type="molecule type" value="Genomic_DNA"/>
</dbReference>
<feature type="domain" description="NADH:ubiquinone oxidoreductase 30kDa subunit" evidence="6">
    <location>
        <begin position="34"/>
        <end position="151"/>
    </location>
</feature>
<evidence type="ECO:0000256" key="5">
    <source>
        <dbReference type="RuleBase" id="RU003582"/>
    </source>
</evidence>
<dbReference type="GO" id="GO:0005886">
    <property type="term" value="C:plasma membrane"/>
    <property type="evidence" value="ECO:0007669"/>
    <property type="project" value="UniProtKB-SubCell"/>
</dbReference>
<dbReference type="EC" id="7.1.1.-" evidence="3"/>
<comment type="caution">
    <text evidence="7">The sequence shown here is derived from an EMBL/GenBank/DDBJ whole genome shotgun (WGS) entry which is preliminary data.</text>
</comment>
<proteinExistence type="inferred from homology"/>
<dbReference type="InterPro" id="IPR020396">
    <property type="entry name" value="NADH_UbQ_OxRdtase_CS"/>
</dbReference>
<keyword evidence="3" id="KW-1003">Cell membrane</keyword>
<comment type="similarity">
    <text evidence="1 3 4">Belongs to the complex I 30 kDa subunit family.</text>
</comment>
<dbReference type="PROSITE" id="PS00542">
    <property type="entry name" value="COMPLEX1_30K"/>
    <property type="match status" value="1"/>
</dbReference>
<comment type="function">
    <text evidence="3">NDH-1 shuttles electrons from NADH, via FMN and iron-sulfur (Fe-S) centers, to quinones in the respiratory chain. The immediate electron acceptor for the enzyme in this species is believed to be ubiquinone. Couples the redox reaction to proton translocation (for every two electrons transferred, four hydrogen ions are translocated across the cytoplasmic membrane), and thus conserves the redox energy in a proton gradient.</text>
</comment>
<reference evidence="7 8" key="1">
    <citation type="submission" date="2019-06" db="EMBL/GenBank/DDBJ databases">
        <title>Genomic insights into carbon and energy metabolism of Deferribacter autotrophicus revealed new metabolic traits in the phylum Deferribacteres.</title>
        <authorList>
            <person name="Slobodkin A.I."/>
            <person name="Slobodkina G.B."/>
            <person name="Allioux M."/>
            <person name="Alain K."/>
            <person name="Jebbar M."/>
            <person name="Shadrin V."/>
            <person name="Kublanov I.V."/>
            <person name="Toshchakov S.V."/>
            <person name="Bonch-Osmolovskaya E.A."/>
        </authorList>
    </citation>
    <scope>NUCLEOTIDE SEQUENCE [LARGE SCALE GENOMIC DNA]</scope>
    <source>
        <strain evidence="7 8">SL50</strain>
    </source>
</reference>
<organism evidence="7 8">
    <name type="scientific">Deferribacter autotrophicus</name>
    <dbReference type="NCBI Taxonomy" id="500465"/>
    <lineage>
        <taxon>Bacteria</taxon>
        <taxon>Pseudomonadati</taxon>
        <taxon>Deferribacterota</taxon>
        <taxon>Deferribacteres</taxon>
        <taxon>Deferribacterales</taxon>
        <taxon>Deferribacteraceae</taxon>
        <taxon>Deferribacter</taxon>
    </lineage>
</organism>
<keyword evidence="3 5" id="KW-0874">Quinone</keyword>
<keyword evidence="3 4" id="KW-1278">Translocase</keyword>
<dbReference type="GO" id="GO:0048038">
    <property type="term" value="F:quinone binding"/>
    <property type="evidence" value="ECO:0007669"/>
    <property type="project" value="UniProtKB-KW"/>
</dbReference>
<comment type="subunit">
    <text evidence="3">NDH-1 is composed of 14 different subunits. Subunits NuoB, C, D, E, F, and G constitute the peripheral sector of the complex.</text>
</comment>
<dbReference type="PANTHER" id="PTHR10884">
    <property type="entry name" value="NADH DEHYDROGENASE UBIQUINONE IRON-SULFUR PROTEIN 3"/>
    <property type="match status" value="1"/>
</dbReference>
<accession>A0A5A8F2I2</accession>
<keyword evidence="3" id="KW-0830">Ubiquinone</keyword>
<evidence type="ECO:0000313" key="8">
    <source>
        <dbReference type="Proteomes" id="UP000322876"/>
    </source>
</evidence>
<dbReference type="InterPro" id="IPR037232">
    <property type="entry name" value="NADH_quin_OxRdtase_su_C/D-like"/>
</dbReference>